<evidence type="ECO:0000313" key="2">
    <source>
        <dbReference type="Proteomes" id="UP000198704"/>
    </source>
</evidence>
<dbReference type="Proteomes" id="UP000198704">
    <property type="component" value="Unassembled WGS sequence"/>
</dbReference>
<dbReference type="RefSeq" id="WP_091723071.1">
    <property type="nucleotide sequence ID" value="NZ_FNHS01000040.1"/>
</dbReference>
<organism evidence="1 2">
    <name type="scientific">Methylobacterium phyllostachyos</name>
    <dbReference type="NCBI Taxonomy" id="582672"/>
    <lineage>
        <taxon>Bacteria</taxon>
        <taxon>Pseudomonadati</taxon>
        <taxon>Pseudomonadota</taxon>
        <taxon>Alphaproteobacteria</taxon>
        <taxon>Hyphomicrobiales</taxon>
        <taxon>Methylobacteriaceae</taxon>
        <taxon>Methylobacterium</taxon>
    </lineage>
</organism>
<dbReference type="InterPro" id="IPR021451">
    <property type="entry name" value="DUF3102"/>
</dbReference>
<dbReference type="EMBL" id="FNHS01000040">
    <property type="protein sequence ID" value="SDO69874.1"/>
    <property type="molecule type" value="Genomic_DNA"/>
</dbReference>
<proteinExistence type="predicted"/>
<protein>
    <recommendedName>
        <fullName evidence="3">DUF3102 domain-containing protein</fullName>
    </recommendedName>
</protein>
<evidence type="ECO:0000313" key="1">
    <source>
        <dbReference type="EMBL" id="SDO69874.1"/>
    </source>
</evidence>
<sequence>MTHSNIAGAINAAHAGVEAAKREGARYAVECGRLLAQAKDTVPHGGWDAWLRLNTTVSPRTAQLYMRIARHVDGDPAKAQRVAGLSVREAAAEATGPKRTTASRKLLSPEAEHDFTELKQIWDEAKDKPDWQEGAARELFRIGYITKPQRNDIIRGVWAKHYAHLTDADRKDAAKRAAEMLVERIPRETLLKLIPRLKHVPASDIAIAMGDVQEDRKRRAAEGLA</sequence>
<evidence type="ECO:0008006" key="3">
    <source>
        <dbReference type="Google" id="ProtNLM"/>
    </source>
</evidence>
<keyword evidence="2" id="KW-1185">Reference proteome</keyword>
<dbReference type="OrthoDB" id="7990435at2"/>
<name>A0A1H0LNY9_9HYPH</name>
<dbReference type="AlphaFoldDB" id="A0A1H0LNY9"/>
<accession>A0A1H0LNY9</accession>
<dbReference type="Pfam" id="PF11300">
    <property type="entry name" value="DUF3102"/>
    <property type="match status" value="1"/>
</dbReference>
<gene>
    <name evidence="1" type="ORF">SAMN05216360_1402</name>
</gene>
<reference evidence="2" key="1">
    <citation type="submission" date="2016-10" db="EMBL/GenBank/DDBJ databases">
        <authorList>
            <person name="Varghese N."/>
            <person name="Submissions S."/>
        </authorList>
    </citation>
    <scope>NUCLEOTIDE SEQUENCE [LARGE SCALE GENOMIC DNA]</scope>
    <source>
        <strain evidence="2">BL47</strain>
    </source>
</reference>